<feature type="region of interest" description="Disordered" evidence="1">
    <location>
        <begin position="30"/>
        <end position="50"/>
    </location>
</feature>
<organism evidence="2 3">
    <name type="scientific">Haloarcula argentinensis</name>
    <dbReference type="NCBI Taxonomy" id="43776"/>
    <lineage>
        <taxon>Archaea</taxon>
        <taxon>Methanobacteriati</taxon>
        <taxon>Methanobacteriota</taxon>
        <taxon>Stenosarchaea group</taxon>
        <taxon>Halobacteria</taxon>
        <taxon>Halobacteriales</taxon>
        <taxon>Haloarculaceae</taxon>
        <taxon>Haloarcula</taxon>
    </lineage>
</organism>
<sequence length="50" mass="5422">MWTPQRKQAAESSVRSWCAVPVIAISTALVEDESHREGGRRGPSNNGGLE</sequence>
<reference evidence="2" key="1">
    <citation type="submission" date="2019-12" db="EMBL/GenBank/DDBJ databases">
        <title>Whole genome sequencing of Haloarcula argentinensis strain pws5.</title>
        <authorList>
            <person name="Verma D.K."/>
            <person name="Gopal K."/>
            <person name="Prasad E.S."/>
        </authorList>
    </citation>
    <scope>NUCLEOTIDE SEQUENCE</scope>
    <source>
        <strain evidence="2">Pws5</strain>
    </source>
</reference>
<protein>
    <submittedName>
        <fullName evidence="2">Uncharacterized protein</fullName>
    </submittedName>
</protein>
<proteinExistence type="predicted"/>
<gene>
    <name evidence="2" type="ORF">GOC77_00995</name>
</gene>
<evidence type="ECO:0000313" key="2">
    <source>
        <dbReference type="EMBL" id="NLV11868.1"/>
    </source>
</evidence>
<dbReference type="EMBL" id="WOWA01000001">
    <property type="protein sequence ID" value="NLV11868.1"/>
    <property type="molecule type" value="Genomic_DNA"/>
</dbReference>
<dbReference type="AlphaFoldDB" id="A0A847UL39"/>
<dbReference type="Proteomes" id="UP000641625">
    <property type="component" value="Unassembled WGS sequence"/>
</dbReference>
<accession>A0A847UL39</accession>
<name>A0A847UL39_HALAR</name>
<evidence type="ECO:0000256" key="1">
    <source>
        <dbReference type="SAM" id="MobiDB-lite"/>
    </source>
</evidence>
<comment type="caution">
    <text evidence="2">The sequence shown here is derived from an EMBL/GenBank/DDBJ whole genome shotgun (WGS) entry which is preliminary data.</text>
</comment>
<dbReference type="RefSeq" id="WP_170095589.1">
    <property type="nucleotide sequence ID" value="NZ_WOWA01000001.1"/>
</dbReference>
<evidence type="ECO:0000313" key="3">
    <source>
        <dbReference type="Proteomes" id="UP000641625"/>
    </source>
</evidence>